<dbReference type="KEGG" id="tva:4757580"/>
<dbReference type="SUPFAM" id="SSF48403">
    <property type="entry name" value="Ankyrin repeat"/>
    <property type="match status" value="1"/>
</dbReference>
<reference evidence="1" key="2">
    <citation type="journal article" date="2007" name="Science">
        <title>Draft genome sequence of the sexually transmitted pathogen Trichomonas vaginalis.</title>
        <authorList>
            <person name="Carlton J.M."/>
            <person name="Hirt R.P."/>
            <person name="Silva J.C."/>
            <person name="Delcher A.L."/>
            <person name="Schatz M."/>
            <person name="Zhao Q."/>
            <person name="Wortman J.R."/>
            <person name="Bidwell S.L."/>
            <person name="Alsmark U.C.M."/>
            <person name="Besteiro S."/>
            <person name="Sicheritz-Ponten T."/>
            <person name="Noel C.J."/>
            <person name="Dacks J.B."/>
            <person name="Foster P.G."/>
            <person name="Simillion C."/>
            <person name="Van de Peer Y."/>
            <person name="Miranda-Saavedra D."/>
            <person name="Barton G.J."/>
            <person name="Westrop G.D."/>
            <person name="Mueller S."/>
            <person name="Dessi D."/>
            <person name="Fiori P.L."/>
            <person name="Ren Q."/>
            <person name="Paulsen I."/>
            <person name="Zhang H."/>
            <person name="Bastida-Corcuera F.D."/>
            <person name="Simoes-Barbosa A."/>
            <person name="Brown M.T."/>
            <person name="Hayes R.D."/>
            <person name="Mukherjee M."/>
            <person name="Okumura C.Y."/>
            <person name="Schneider R."/>
            <person name="Smith A.J."/>
            <person name="Vanacova S."/>
            <person name="Villalvazo M."/>
            <person name="Haas B.J."/>
            <person name="Pertea M."/>
            <person name="Feldblyum T.V."/>
            <person name="Utterback T.R."/>
            <person name="Shu C.L."/>
            <person name="Osoegawa K."/>
            <person name="de Jong P.J."/>
            <person name="Hrdy I."/>
            <person name="Horvathova L."/>
            <person name="Zubacova Z."/>
            <person name="Dolezal P."/>
            <person name="Malik S.B."/>
            <person name="Logsdon J.M. Jr."/>
            <person name="Henze K."/>
            <person name="Gupta A."/>
            <person name="Wang C.C."/>
            <person name="Dunne R.L."/>
            <person name="Upcroft J.A."/>
            <person name="Upcroft P."/>
            <person name="White O."/>
            <person name="Salzberg S.L."/>
            <person name="Tang P."/>
            <person name="Chiu C.-H."/>
            <person name="Lee Y.-S."/>
            <person name="Embley T.M."/>
            <person name="Coombs G.H."/>
            <person name="Mottram J.C."/>
            <person name="Tachezy J."/>
            <person name="Fraser-Liggett C.M."/>
            <person name="Johnson P.J."/>
        </authorList>
    </citation>
    <scope>NUCLEOTIDE SEQUENCE [LARGE SCALE GENOMIC DNA]</scope>
    <source>
        <strain evidence="1">G3</strain>
    </source>
</reference>
<dbReference type="PANTHER" id="PTHR24159:SF5">
    <property type="entry name" value="ANK_REP_REGION DOMAIN-CONTAINING PROTEIN"/>
    <property type="match status" value="1"/>
</dbReference>
<sequence>MMEYELDFWEQLQSFLASINDDNANSIAVDLNLDVISNTDGINQLIHEIFFILSIRLNVTDALVKFTVAIKKLAKPNSILQALPKFILRNCERSKNPFIVVYIYKLVKIGFLNLYEKIPRVLYLATHDLPIARDIFAEELYNAFPCFFTAPINYSISTIEDGCLPGTIEYALKHDDIDFLRERSIEGDFSFNQTLYCSQLYHPVIRNQRATLLEAAALFGSLTCFKFLMLNKANFRGIVETAPIIGGNLEIIRLWDQNREIDGQHVETAMRNRRNDVIDWIIDTKSTRFTNEDLFNMSISANNAYFFNKYKDEIKVTSHMVNSSFNSRSFFAQKYLIENCIEDMSLLYANCITSKSVIESLLEKNPSGSYICDFTSSQISPSILSVLYSKNLLKITDQFAESVAKNGTKEVLAWLKVMKLYDISKLSLLETAVSSKNYDVINYLINLEEFKFDNSIIDLVLSIAVSKRILLIPFVLSKKISDNFRSFLTNLPFINDSNLTERAIYEKWLLQDFLPEHIPILTRFFLISEPCISTSSNSMLVILQKLNNFPQIRAVLYSEVKSINLKLPIKQHFIPVLEMISKMALDDLEIIYKNKNVSNVKGDIEKGDIVESEINDLMDVLQKMFTNNVITSETVIKKCQEINDIDFTLMMLEMSFREIKEPNHNQCQLLSTFYNMLASNFKSQKVTSDKSREIIIQSISLLPHCFPFETEKIVKEQIDFSDNLSDKFCQKFLTLIESKKVKLQSDELRRIQLMISNYSISNAKRCQKNPIIGVGLGEKLFYKTAFENISKNNDDNGLCQILAAMKQSLMENKWKMNYKKMEHFFDIKFDENEKLLELFAFIGSFIVKSDTDYLTEKSLESLLSSLKIMSNKCPKSDELTVCLTNLSESIEEKEYLSEEMINEIKIYLKDIKENQLLIKAFFSKFSYNDDEFVLDLLRNLNDTKSFLYCVLYSIRGITQNIVLEEIFDLFSKTVLNDEKICRNANQARTHSSFYTLGYSDSDYDIPSSVSVDSGVIEIDYLVVGILSEFSGIFNKNSYLKDFNKFLDAKASIMPSAERLLSRI</sequence>
<dbReference type="PANTHER" id="PTHR24159">
    <property type="match status" value="1"/>
</dbReference>
<evidence type="ECO:0008006" key="3">
    <source>
        <dbReference type="Google" id="ProtNLM"/>
    </source>
</evidence>
<gene>
    <name evidence="1" type="ORF">TVAG_367620</name>
</gene>
<dbReference type="VEuPathDB" id="TrichDB:TVAGG3_0977600"/>
<dbReference type="RefSeq" id="XP_001312696.1">
    <property type="nucleotide sequence ID" value="XM_001312695.1"/>
</dbReference>
<dbReference type="SMR" id="A2F5R6"/>
<reference evidence="1" key="1">
    <citation type="submission" date="2006-10" db="EMBL/GenBank/DDBJ databases">
        <authorList>
            <person name="Amadeo P."/>
            <person name="Zhao Q."/>
            <person name="Wortman J."/>
            <person name="Fraser-Liggett C."/>
            <person name="Carlton J."/>
        </authorList>
    </citation>
    <scope>NUCLEOTIDE SEQUENCE</scope>
    <source>
        <strain evidence="1">G3</strain>
    </source>
</reference>
<evidence type="ECO:0000313" key="1">
    <source>
        <dbReference type="EMBL" id="EAX99766.1"/>
    </source>
</evidence>
<dbReference type="VEuPathDB" id="TrichDB:TVAG_367620"/>
<organism evidence="1 2">
    <name type="scientific">Trichomonas vaginalis (strain ATCC PRA-98 / G3)</name>
    <dbReference type="NCBI Taxonomy" id="412133"/>
    <lineage>
        <taxon>Eukaryota</taxon>
        <taxon>Metamonada</taxon>
        <taxon>Parabasalia</taxon>
        <taxon>Trichomonadida</taxon>
        <taxon>Trichomonadidae</taxon>
        <taxon>Trichomonas</taxon>
    </lineage>
</organism>
<dbReference type="Proteomes" id="UP000001542">
    <property type="component" value="Unassembled WGS sequence"/>
</dbReference>
<protein>
    <recommendedName>
        <fullName evidence="3">DUF3447 domain-containing protein</fullName>
    </recommendedName>
</protein>
<accession>A2F5R6</accession>
<proteinExistence type="predicted"/>
<dbReference type="InParanoid" id="A2F5R6"/>
<dbReference type="InterPro" id="IPR036770">
    <property type="entry name" value="Ankyrin_rpt-contain_sf"/>
</dbReference>
<evidence type="ECO:0000313" key="2">
    <source>
        <dbReference type="Proteomes" id="UP000001542"/>
    </source>
</evidence>
<dbReference type="EMBL" id="DS113626">
    <property type="protein sequence ID" value="EAX99766.1"/>
    <property type="molecule type" value="Genomic_DNA"/>
</dbReference>
<keyword evidence="2" id="KW-1185">Reference proteome</keyword>
<name>A2F5R6_TRIV3</name>
<dbReference type="AlphaFoldDB" id="A2F5R6"/>